<keyword evidence="1" id="KW-0004">4Fe-4S</keyword>
<keyword evidence="5" id="KW-0813">Transport</keyword>
<dbReference type="InterPro" id="IPR050572">
    <property type="entry name" value="Fe-S_Ferredoxin"/>
</dbReference>
<dbReference type="PROSITE" id="PS51379">
    <property type="entry name" value="4FE4S_FER_2"/>
    <property type="match status" value="2"/>
</dbReference>
<dbReference type="GO" id="GO:0009055">
    <property type="term" value="F:electron transfer activity"/>
    <property type="evidence" value="ECO:0007669"/>
    <property type="project" value="UniProtKB-UniRule"/>
</dbReference>
<keyword evidence="2 5" id="KW-0479">Metal-binding</keyword>
<keyword evidence="4 5" id="KW-0411">Iron-sulfur</keyword>
<dbReference type="PRINTS" id="PR00352">
    <property type="entry name" value="3FE4SFRDOXIN"/>
</dbReference>
<keyword evidence="3 5" id="KW-0408">Iron</keyword>
<evidence type="ECO:0000256" key="3">
    <source>
        <dbReference type="ARBA" id="ARBA00023004"/>
    </source>
</evidence>
<name>A0A419EVR8_9BACT</name>
<accession>A0A419EVR8</accession>
<feature type="domain" description="4Fe-4S ferredoxin-type" evidence="6">
    <location>
        <begin position="6"/>
        <end position="37"/>
    </location>
</feature>
<comment type="function">
    <text evidence="5">Ferredoxins are iron-sulfur proteins that transfer electrons in a wide variety of metabolic reactions.</text>
</comment>
<evidence type="ECO:0000256" key="2">
    <source>
        <dbReference type="ARBA" id="ARBA00022723"/>
    </source>
</evidence>
<evidence type="ECO:0000256" key="5">
    <source>
        <dbReference type="RuleBase" id="RU368020"/>
    </source>
</evidence>
<dbReference type="SUPFAM" id="SSF54862">
    <property type="entry name" value="4Fe-4S ferredoxins"/>
    <property type="match status" value="1"/>
</dbReference>
<evidence type="ECO:0000313" key="8">
    <source>
        <dbReference type="Proteomes" id="UP000285961"/>
    </source>
</evidence>
<organism evidence="7 8">
    <name type="scientific">Candidatus Abyssobacteria bacterium SURF_17</name>
    <dbReference type="NCBI Taxonomy" id="2093361"/>
    <lineage>
        <taxon>Bacteria</taxon>
        <taxon>Pseudomonadati</taxon>
        <taxon>Candidatus Hydrogenedentota</taxon>
        <taxon>Candidatus Abyssobacteria</taxon>
    </lineage>
</organism>
<dbReference type="InterPro" id="IPR017896">
    <property type="entry name" value="4Fe4S_Fe-S-bd"/>
</dbReference>
<dbReference type="InterPro" id="IPR017900">
    <property type="entry name" value="4Fe4S_Fe_S_CS"/>
</dbReference>
<dbReference type="PROSITE" id="PS00198">
    <property type="entry name" value="4FE4S_FER_1"/>
    <property type="match status" value="1"/>
</dbReference>
<dbReference type="Pfam" id="PF12838">
    <property type="entry name" value="Fer4_7"/>
    <property type="match status" value="1"/>
</dbReference>
<dbReference type="Gene3D" id="3.30.70.20">
    <property type="match status" value="1"/>
</dbReference>
<evidence type="ECO:0000259" key="6">
    <source>
        <dbReference type="PROSITE" id="PS51379"/>
    </source>
</evidence>
<protein>
    <recommendedName>
        <fullName evidence="5">Ferredoxin</fullName>
    </recommendedName>
</protein>
<reference evidence="7 8" key="1">
    <citation type="journal article" date="2017" name="ISME J.">
        <title>Energy and carbon metabolisms in a deep terrestrial subsurface fluid microbial community.</title>
        <authorList>
            <person name="Momper L."/>
            <person name="Jungbluth S.P."/>
            <person name="Lee M.D."/>
            <person name="Amend J.P."/>
        </authorList>
    </citation>
    <scope>NUCLEOTIDE SEQUENCE [LARGE SCALE GENOMIC DNA]</scope>
    <source>
        <strain evidence="7">SURF_17</strain>
    </source>
</reference>
<dbReference type="Proteomes" id="UP000285961">
    <property type="component" value="Unassembled WGS sequence"/>
</dbReference>
<sequence>MKVSHKYPRVDRELCIGCGNCQSCCPAEPNVFEVRFDRESGEDKSCVVAPEACIECELCERECPVQAITLIANPPSF</sequence>
<gene>
    <name evidence="7" type="ORF">C4532_12880</name>
</gene>
<evidence type="ECO:0000313" key="7">
    <source>
        <dbReference type="EMBL" id="RJP68533.1"/>
    </source>
</evidence>
<keyword evidence="5" id="KW-0249">Electron transport</keyword>
<dbReference type="InterPro" id="IPR001080">
    <property type="entry name" value="3Fe4S_ferredoxin"/>
</dbReference>
<comment type="caution">
    <text evidence="7">The sequence shown here is derived from an EMBL/GenBank/DDBJ whole genome shotgun (WGS) entry which is preliminary data.</text>
</comment>
<dbReference type="EMBL" id="QZKI01000091">
    <property type="protein sequence ID" value="RJP68533.1"/>
    <property type="molecule type" value="Genomic_DNA"/>
</dbReference>
<dbReference type="PANTHER" id="PTHR43687:SF1">
    <property type="entry name" value="FERREDOXIN III"/>
    <property type="match status" value="1"/>
</dbReference>
<evidence type="ECO:0000256" key="1">
    <source>
        <dbReference type="ARBA" id="ARBA00022485"/>
    </source>
</evidence>
<evidence type="ECO:0000256" key="4">
    <source>
        <dbReference type="ARBA" id="ARBA00023014"/>
    </source>
</evidence>
<dbReference type="GO" id="GO:0005506">
    <property type="term" value="F:iron ion binding"/>
    <property type="evidence" value="ECO:0007669"/>
    <property type="project" value="UniProtKB-UniRule"/>
</dbReference>
<dbReference type="GO" id="GO:0051539">
    <property type="term" value="F:4 iron, 4 sulfur cluster binding"/>
    <property type="evidence" value="ECO:0007669"/>
    <property type="project" value="UniProtKB-KW"/>
</dbReference>
<feature type="domain" description="4Fe-4S ferredoxin-type" evidence="6">
    <location>
        <begin position="44"/>
        <end position="73"/>
    </location>
</feature>
<dbReference type="PANTHER" id="PTHR43687">
    <property type="entry name" value="ADENYLYLSULFATE REDUCTASE, BETA SUBUNIT"/>
    <property type="match status" value="1"/>
</dbReference>
<proteinExistence type="predicted"/>
<dbReference type="AlphaFoldDB" id="A0A419EVR8"/>